<feature type="binding site" evidence="5">
    <location>
        <position position="177"/>
    </location>
    <ligand>
        <name>FMN</name>
        <dbReference type="ChEBI" id="CHEBI:58210"/>
    </ligand>
</feature>
<reference evidence="8 9" key="1">
    <citation type="journal article" date="2014" name="Mol. Plant">
        <title>Chromosome Scale Genome Assembly and Transcriptome Profiling of Nannochloropsis gaditana in Nitrogen Depletion.</title>
        <authorList>
            <person name="Corteggiani Carpinelli E."/>
            <person name="Telatin A."/>
            <person name="Vitulo N."/>
            <person name="Forcato C."/>
            <person name="D'Angelo M."/>
            <person name="Schiavon R."/>
            <person name="Vezzi A."/>
            <person name="Giacometti G.M."/>
            <person name="Morosinotto T."/>
            <person name="Valle G."/>
        </authorList>
    </citation>
    <scope>NUCLEOTIDE SEQUENCE [LARGE SCALE GENOMIC DNA]</scope>
    <source>
        <strain evidence="8 9">B-31</strain>
    </source>
</reference>
<dbReference type="InterPro" id="IPR037396">
    <property type="entry name" value="FMN_HAD"/>
</dbReference>
<organism evidence="8 9">
    <name type="scientific">Nannochloropsis gaditana</name>
    <dbReference type="NCBI Taxonomy" id="72520"/>
    <lineage>
        <taxon>Eukaryota</taxon>
        <taxon>Sar</taxon>
        <taxon>Stramenopiles</taxon>
        <taxon>Ochrophyta</taxon>
        <taxon>Eustigmatophyceae</taxon>
        <taxon>Eustigmatales</taxon>
        <taxon>Monodopsidaceae</taxon>
        <taxon>Nannochloropsis</taxon>
    </lineage>
</organism>
<feature type="domain" description="FMN hydroxy acid dehydrogenase" evidence="7">
    <location>
        <begin position="20"/>
        <end position="385"/>
    </location>
</feature>
<feature type="active site" description="Proton acceptor" evidence="4">
    <location>
        <position position="280"/>
    </location>
</feature>
<evidence type="ECO:0000256" key="2">
    <source>
        <dbReference type="ARBA" id="ARBA00023002"/>
    </source>
</evidence>
<comment type="cofactor">
    <cofactor evidence="1">
        <name>FMN</name>
        <dbReference type="ChEBI" id="CHEBI:58210"/>
    </cofactor>
</comment>
<comment type="similarity">
    <text evidence="3">Belongs to the FMN-dependent alpha-hydroxy acid dehydrogenase family.</text>
</comment>
<evidence type="ECO:0000256" key="5">
    <source>
        <dbReference type="PIRSR" id="PIRSR000138-2"/>
    </source>
</evidence>
<dbReference type="PROSITE" id="PS51349">
    <property type="entry name" value="FMN_HYDROXY_ACID_DH_2"/>
    <property type="match status" value="1"/>
</dbReference>
<dbReference type="InterPro" id="IPR008259">
    <property type="entry name" value="FMN_hydac_DH_AS"/>
</dbReference>
<proteinExistence type="inferred from homology"/>
<keyword evidence="2" id="KW-0560">Oxidoreductase</keyword>
<evidence type="ECO:0000259" key="7">
    <source>
        <dbReference type="PROSITE" id="PS51349"/>
    </source>
</evidence>
<feature type="binding site" evidence="5">
    <location>
        <position position="278"/>
    </location>
    <ligand>
        <name>FMN</name>
        <dbReference type="ChEBI" id="CHEBI:58210"/>
    </ligand>
</feature>
<feature type="binding site" evidence="5">
    <location>
        <begin position="99"/>
        <end position="101"/>
    </location>
    <ligand>
        <name>FMN</name>
        <dbReference type="ChEBI" id="CHEBI:58210"/>
    </ligand>
</feature>
<feature type="binding site" evidence="5">
    <location>
        <position position="149"/>
    </location>
    <ligand>
        <name>FMN</name>
        <dbReference type="ChEBI" id="CHEBI:58210"/>
    </ligand>
</feature>
<dbReference type="GO" id="GO:0016491">
    <property type="term" value="F:oxidoreductase activity"/>
    <property type="evidence" value="ECO:0007669"/>
    <property type="project" value="UniProtKB-KW"/>
</dbReference>
<keyword evidence="9" id="KW-1185">Reference proteome</keyword>
<dbReference type="PIRSF" id="PIRSF000138">
    <property type="entry name" value="Al-hdrx_acd_dh"/>
    <property type="match status" value="1"/>
</dbReference>
<feature type="binding site" evidence="5">
    <location>
        <begin position="334"/>
        <end position="335"/>
    </location>
    <ligand>
        <name>FMN</name>
        <dbReference type="ChEBI" id="CHEBI:58210"/>
    </ligand>
</feature>
<keyword evidence="5" id="KW-0288">FMN</keyword>
<dbReference type="FunFam" id="3.20.20.70:FF:000056">
    <property type="entry name" value="hydroxyacid oxidase 2"/>
    <property type="match status" value="1"/>
</dbReference>
<feature type="binding site" evidence="5">
    <location>
        <position position="256"/>
    </location>
    <ligand>
        <name>FMN</name>
        <dbReference type="ChEBI" id="CHEBI:58210"/>
    </ligand>
</feature>
<dbReference type="CDD" id="cd02809">
    <property type="entry name" value="alpha_hydroxyacid_oxid_FMN"/>
    <property type="match status" value="1"/>
</dbReference>
<feature type="binding site" evidence="5">
    <location>
        <position position="46"/>
    </location>
    <ligand>
        <name>glyoxylate</name>
        <dbReference type="ChEBI" id="CHEBI:36655"/>
    </ligand>
</feature>
<dbReference type="AlphaFoldDB" id="W7UBQ6"/>
<feature type="region of interest" description="Disordered" evidence="6">
    <location>
        <begin position="1"/>
        <end position="24"/>
    </location>
</feature>
<dbReference type="InterPro" id="IPR013785">
    <property type="entry name" value="Aldolase_TIM"/>
</dbReference>
<evidence type="ECO:0000256" key="4">
    <source>
        <dbReference type="PIRSR" id="PIRSR000138-1"/>
    </source>
</evidence>
<dbReference type="InterPro" id="IPR000262">
    <property type="entry name" value="FMN-dep_DH"/>
</dbReference>
<gene>
    <name evidence="8" type="primary">GOX</name>
    <name evidence="8" type="ORF">Naga_100003g174</name>
</gene>
<dbReference type="Gene3D" id="3.20.20.70">
    <property type="entry name" value="Aldolase class I"/>
    <property type="match status" value="1"/>
</dbReference>
<feature type="binding site" evidence="5">
    <location>
        <position position="128"/>
    </location>
    <ligand>
        <name>FMN</name>
        <dbReference type="ChEBI" id="CHEBI:58210"/>
    </ligand>
</feature>
<dbReference type="EMBL" id="AZIL01000038">
    <property type="protein sequence ID" value="EWM30206.1"/>
    <property type="molecule type" value="Genomic_DNA"/>
</dbReference>
<protein>
    <submittedName>
        <fullName evidence="8">Peroxisomal glycolate oxidase</fullName>
    </submittedName>
</protein>
<evidence type="ECO:0000256" key="3">
    <source>
        <dbReference type="ARBA" id="ARBA00024042"/>
    </source>
</evidence>
<dbReference type="PANTHER" id="PTHR10578:SF149">
    <property type="entry name" value="2-HYDROXYACID OXIDASE 2"/>
    <property type="match status" value="1"/>
</dbReference>
<sequence length="390" mass="42588">MDFVNHPMGAAEETVRTPTGAGPEPVNIREFEAYAKATLPKNAFDYYASGANDMITLRENRAAFERLRMRPRILRDVSHVDTRTTVLGDPVAFPICVAPTAMQRMASPEGELATARACARQQTLMTLSSWSTTSVEDVAAAAPIPKWFQLYVYKDRELTAELARRAERAGYKALAITVDTPVLGRREADVRNRFKLPAHLTMANFAGAGGSHAEGTKDGGKDSGLAAYVASLIDRTLQWKDVQWLRSICNLPIVVKGVMTPEDALVAMQCGVDAIWVSNHGARQLDTVASTIELLPDIVKAVNGRCEVYLDGGVCRGTDAFKALALGARAVFIGRPVLWGLAHSGEDGVYQVLELLKKEFEMAMQLTGCTKLSDIQRSMVTHVVSYQSKI</sequence>
<dbReference type="SUPFAM" id="SSF51395">
    <property type="entry name" value="FMN-linked oxidoreductases"/>
    <property type="match status" value="1"/>
</dbReference>
<evidence type="ECO:0000256" key="6">
    <source>
        <dbReference type="SAM" id="MobiDB-lite"/>
    </source>
</evidence>
<evidence type="ECO:0000256" key="1">
    <source>
        <dbReference type="ARBA" id="ARBA00001917"/>
    </source>
</evidence>
<feature type="binding site" evidence="5">
    <location>
        <position position="280"/>
    </location>
    <ligand>
        <name>glyoxylate</name>
        <dbReference type="ChEBI" id="CHEBI:36655"/>
    </ligand>
</feature>
<feature type="binding site" evidence="5">
    <location>
        <position position="151"/>
    </location>
    <ligand>
        <name>glyoxylate</name>
        <dbReference type="ChEBI" id="CHEBI:36655"/>
    </ligand>
</feature>
<keyword evidence="5" id="KW-0285">Flavoprotein</keyword>
<feature type="binding site" evidence="5">
    <location>
        <position position="186"/>
    </location>
    <ligand>
        <name>glyoxylate</name>
        <dbReference type="ChEBI" id="CHEBI:36655"/>
    </ligand>
</feature>
<dbReference type="GO" id="GO:0010181">
    <property type="term" value="F:FMN binding"/>
    <property type="evidence" value="ECO:0007669"/>
    <property type="project" value="InterPro"/>
</dbReference>
<dbReference type="Pfam" id="PF01070">
    <property type="entry name" value="FMN_dh"/>
    <property type="match status" value="1"/>
</dbReference>
<evidence type="ECO:0000313" key="9">
    <source>
        <dbReference type="Proteomes" id="UP000019335"/>
    </source>
</evidence>
<accession>W7UBQ6</accession>
<evidence type="ECO:0000313" key="8">
    <source>
        <dbReference type="EMBL" id="EWM30206.1"/>
    </source>
</evidence>
<dbReference type="Proteomes" id="UP000019335">
    <property type="component" value="Chromosome 1"/>
</dbReference>
<dbReference type="PROSITE" id="PS00557">
    <property type="entry name" value="FMN_HYDROXY_ACID_DH_1"/>
    <property type="match status" value="1"/>
</dbReference>
<dbReference type="OrthoDB" id="25826at2759"/>
<feature type="binding site" evidence="5">
    <location>
        <position position="283"/>
    </location>
    <ligand>
        <name>glyoxylate</name>
        <dbReference type="ChEBI" id="CHEBI:36655"/>
    </ligand>
</feature>
<dbReference type="GO" id="GO:0005737">
    <property type="term" value="C:cytoplasm"/>
    <property type="evidence" value="ECO:0007669"/>
    <property type="project" value="UniProtKB-ARBA"/>
</dbReference>
<comment type="caution">
    <text evidence="8">The sequence shown here is derived from an EMBL/GenBank/DDBJ whole genome shotgun (WGS) entry which is preliminary data.</text>
</comment>
<dbReference type="InterPro" id="IPR012133">
    <property type="entry name" value="Alpha-hydoxy_acid_DH_FMN"/>
</dbReference>
<dbReference type="PANTHER" id="PTHR10578">
    <property type="entry name" value="S -2-HYDROXY-ACID OXIDASE-RELATED"/>
    <property type="match status" value="1"/>
</dbReference>
<name>W7UBQ6_9STRA</name>